<gene>
    <name evidence="1" type="ORF">ETF11_24045</name>
</gene>
<sequence>MNIERSWTPDWFLESVLNWHTDSMINRYACLRAIRIDLFYKNGTPRYAQPRHHQLELDIQLLMKNMMSLRAVVGYFWVIEWTEDHRYHAHAVFWLDGNRTQITYPWAAKAGELWSNITDREGWHHRCEYKEHYRANINIPVHYNDPGSITNIRQVLAYMTKIQQKEGLLLHGCNEVPERPLTGRPRLPLRLN</sequence>
<comment type="caution">
    <text evidence="1">The sequence shown here is derived from an EMBL/GenBank/DDBJ whole genome shotgun (WGS) entry which is preliminary data.</text>
</comment>
<dbReference type="EMBL" id="SDCU01000040">
    <property type="protein sequence ID" value="TCX98464.1"/>
    <property type="molecule type" value="Genomic_DNA"/>
</dbReference>
<proteinExistence type="predicted"/>
<dbReference type="RefSeq" id="WP_004186768.1">
    <property type="nucleotide sequence ID" value="NZ_BGNY01000069.1"/>
</dbReference>
<organism evidence="1">
    <name type="scientific">Klebsiella pneumoniae</name>
    <dbReference type="NCBI Taxonomy" id="573"/>
    <lineage>
        <taxon>Bacteria</taxon>
        <taxon>Pseudomonadati</taxon>
        <taxon>Pseudomonadota</taxon>
        <taxon>Gammaproteobacteria</taxon>
        <taxon>Enterobacterales</taxon>
        <taxon>Enterobacteriaceae</taxon>
        <taxon>Klebsiella/Raoultella group</taxon>
        <taxon>Klebsiella</taxon>
        <taxon>Klebsiella pneumoniae complex</taxon>
    </lineage>
</organism>
<accession>A0A483NFW3</accession>
<evidence type="ECO:0000313" key="1">
    <source>
        <dbReference type="EMBL" id="TCX98464.1"/>
    </source>
</evidence>
<name>A0A483NFW3_KLEPN</name>
<protein>
    <submittedName>
        <fullName evidence="1">Inovirus Gp2 family protein</fullName>
    </submittedName>
</protein>
<reference evidence="1" key="1">
    <citation type="submission" date="2019-01" db="EMBL/GenBank/DDBJ databases">
        <authorList>
            <person name="Lista F."/>
            <person name="Anselmo A."/>
        </authorList>
    </citation>
    <scope>NUCLEOTIDE SEQUENCE</scope>
    <source>
        <strain evidence="1">2S</strain>
    </source>
</reference>
<dbReference type="AlphaFoldDB" id="A0A483NFW3"/>